<dbReference type="RefSeq" id="WP_323306830.1">
    <property type="nucleotide sequence ID" value="NZ_JAYGHT010000037.1"/>
</dbReference>
<feature type="non-terminal residue" evidence="2">
    <location>
        <position position="1"/>
    </location>
</feature>
<gene>
    <name evidence="2" type="ORF">VB854_11380</name>
</gene>
<evidence type="ECO:0000313" key="2">
    <source>
        <dbReference type="EMBL" id="MEA5519545.1"/>
    </source>
</evidence>
<protein>
    <submittedName>
        <fullName evidence="2">Uncharacterized protein</fullName>
    </submittedName>
</protein>
<accession>A0ABU5TXC1</accession>
<keyword evidence="3" id="KW-1185">Reference proteome</keyword>
<dbReference type="Proteomes" id="UP001301728">
    <property type="component" value="Unassembled WGS sequence"/>
</dbReference>
<keyword evidence="1" id="KW-0472">Membrane</keyword>
<dbReference type="EMBL" id="JAYGHT010000037">
    <property type="protein sequence ID" value="MEA5519545.1"/>
    <property type="molecule type" value="Genomic_DNA"/>
</dbReference>
<comment type="caution">
    <text evidence="2">The sequence shown here is derived from an EMBL/GenBank/DDBJ whole genome shotgun (WGS) entry which is preliminary data.</text>
</comment>
<feature type="transmembrane region" description="Helical" evidence="1">
    <location>
        <begin position="22"/>
        <end position="43"/>
    </location>
</feature>
<sequence length="62" mass="6192">AGSSMDLHSTDPRASSDAAQRIVILGISLGVALAALALTGPWLGIPMAVLGTMAACTWPISS</sequence>
<evidence type="ECO:0000256" key="1">
    <source>
        <dbReference type="SAM" id="Phobius"/>
    </source>
</evidence>
<keyword evidence="1" id="KW-0812">Transmembrane</keyword>
<organism evidence="2 3">
    <name type="scientific">Limnoraphis robusta CCNP1315</name>
    <dbReference type="NCBI Taxonomy" id="3110306"/>
    <lineage>
        <taxon>Bacteria</taxon>
        <taxon>Bacillati</taxon>
        <taxon>Cyanobacteriota</taxon>
        <taxon>Cyanophyceae</taxon>
        <taxon>Oscillatoriophycideae</taxon>
        <taxon>Oscillatoriales</taxon>
        <taxon>Sirenicapillariaceae</taxon>
        <taxon>Limnoraphis</taxon>
    </lineage>
</organism>
<keyword evidence="1" id="KW-1133">Transmembrane helix</keyword>
<name>A0ABU5TXC1_9CYAN</name>
<reference evidence="2 3" key="1">
    <citation type="submission" date="2023-12" db="EMBL/GenBank/DDBJ databases">
        <title>Baltic Sea Cyanobacteria.</title>
        <authorList>
            <person name="Delbaje E."/>
            <person name="Fewer D.P."/>
            <person name="Shishido T.K."/>
        </authorList>
    </citation>
    <scope>NUCLEOTIDE SEQUENCE [LARGE SCALE GENOMIC DNA]</scope>
    <source>
        <strain evidence="2 3">CCNP 1315</strain>
    </source>
</reference>
<evidence type="ECO:0000313" key="3">
    <source>
        <dbReference type="Proteomes" id="UP001301728"/>
    </source>
</evidence>
<proteinExistence type="predicted"/>